<protein>
    <submittedName>
        <fullName evidence="1">Uncharacterized protein</fullName>
    </submittedName>
</protein>
<feature type="non-terminal residue" evidence="1">
    <location>
        <position position="56"/>
    </location>
</feature>
<gene>
    <name evidence="1" type="ORF">CALMAC_LOCUS7640</name>
</gene>
<dbReference type="Proteomes" id="UP000410492">
    <property type="component" value="Unassembled WGS sequence"/>
</dbReference>
<dbReference type="OrthoDB" id="6798043at2759"/>
<evidence type="ECO:0000313" key="1">
    <source>
        <dbReference type="EMBL" id="VEN45056.1"/>
    </source>
</evidence>
<sequence length="56" mass="6398">MRSNIDGLLSGVDFQDKYKTAREVKKKTSWELNAAGPSGYKKEKKSKLFSSEWESI</sequence>
<name>A0A653CBF0_CALMS</name>
<keyword evidence="2" id="KW-1185">Reference proteome</keyword>
<dbReference type="EMBL" id="CAACVG010007365">
    <property type="protein sequence ID" value="VEN45056.1"/>
    <property type="molecule type" value="Genomic_DNA"/>
</dbReference>
<organism evidence="1 2">
    <name type="scientific">Callosobruchus maculatus</name>
    <name type="common">Southern cowpea weevil</name>
    <name type="synonym">Pulse bruchid</name>
    <dbReference type="NCBI Taxonomy" id="64391"/>
    <lineage>
        <taxon>Eukaryota</taxon>
        <taxon>Metazoa</taxon>
        <taxon>Ecdysozoa</taxon>
        <taxon>Arthropoda</taxon>
        <taxon>Hexapoda</taxon>
        <taxon>Insecta</taxon>
        <taxon>Pterygota</taxon>
        <taxon>Neoptera</taxon>
        <taxon>Endopterygota</taxon>
        <taxon>Coleoptera</taxon>
        <taxon>Polyphaga</taxon>
        <taxon>Cucujiformia</taxon>
        <taxon>Chrysomeloidea</taxon>
        <taxon>Chrysomelidae</taxon>
        <taxon>Bruchinae</taxon>
        <taxon>Bruchini</taxon>
        <taxon>Callosobruchus</taxon>
    </lineage>
</organism>
<accession>A0A653CBF0</accession>
<evidence type="ECO:0000313" key="2">
    <source>
        <dbReference type="Proteomes" id="UP000410492"/>
    </source>
</evidence>
<dbReference type="AlphaFoldDB" id="A0A653CBF0"/>
<proteinExistence type="predicted"/>
<reference evidence="1 2" key="1">
    <citation type="submission" date="2019-01" db="EMBL/GenBank/DDBJ databases">
        <authorList>
            <person name="Sayadi A."/>
        </authorList>
    </citation>
    <scope>NUCLEOTIDE SEQUENCE [LARGE SCALE GENOMIC DNA]</scope>
</reference>